<name>A0A840UYG3_9BACT</name>
<evidence type="ECO:0000256" key="7">
    <source>
        <dbReference type="ARBA" id="ARBA00023134"/>
    </source>
</evidence>
<dbReference type="PROSITE" id="PS51918">
    <property type="entry name" value="RADICAL_SAM"/>
    <property type="match status" value="1"/>
</dbReference>
<dbReference type="EMBL" id="JACHEO010000001">
    <property type="protein sequence ID" value="MBB5346540.1"/>
    <property type="molecule type" value="Genomic_DNA"/>
</dbReference>
<proteinExistence type="predicted"/>
<evidence type="ECO:0000313" key="11">
    <source>
        <dbReference type="Proteomes" id="UP000539642"/>
    </source>
</evidence>
<dbReference type="Pfam" id="PF06463">
    <property type="entry name" value="Mob_synth_C"/>
    <property type="match status" value="1"/>
</dbReference>
<dbReference type="InterPro" id="IPR007197">
    <property type="entry name" value="rSAM"/>
</dbReference>
<reference evidence="10 11" key="1">
    <citation type="submission" date="2020-08" db="EMBL/GenBank/DDBJ databases">
        <title>Genomic Encyclopedia of Type Strains, Phase IV (KMG-IV): sequencing the most valuable type-strain genomes for metagenomic binning, comparative biology and taxonomic classification.</title>
        <authorList>
            <person name="Goeker M."/>
        </authorList>
    </citation>
    <scope>NUCLEOTIDE SEQUENCE [LARGE SCALE GENOMIC DNA]</scope>
    <source>
        <strain evidence="10 11">DSM 28570</strain>
    </source>
</reference>
<sequence>MPENDGDSGCRRKNSVILPHVDLLTYEELLRVVCLAVELGMNKIRLTGGEPLVRKDILQFIDRLTRIEGLREVRLTTNGVLLEEYAQSLYNSGIRQLNVSLDSLQAQKFARITGRDCFDQVWRGIIAARDLGFRIKINVVAMRGINDDEFGDFAELALNQPFQVRFIEFMPVGEKSSWQLEQFIRASDILAMLTDMGEFIPCESQRFEGPARVYHLHSRDGRQGSVGFISPISHHFCDQCNRLRLTAEGKLRSCLLNDNERDIKALLRGGATDEKLMAVIRDTVLDKPKGHQLQQRLENGQTMQCPGQMSRIGG</sequence>
<dbReference type="PANTHER" id="PTHR22960:SF0">
    <property type="entry name" value="MOLYBDENUM COFACTOR BIOSYNTHESIS PROTEIN 1"/>
    <property type="match status" value="1"/>
</dbReference>
<evidence type="ECO:0000259" key="9">
    <source>
        <dbReference type="PROSITE" id="PS51918"/>
    </source>
</evidence>
<keyword evidence="3" id="KW-0479">Metal-binding</keyword>
<dbReference type="SUPFAM" id="SSF102114">
    <property type="entry name" value="Radical SAM enzymes"/>
    <property type="match status" value="1"/>
</dbReference>
<keyword evidence="4" id="KW-0547">Nucleotide-binding</keyword>
<dbReference type="GO" id="GO:0061798">
    <property type="term" value="F:GTP 3',8'-cyclase activity"/>
    <property type="evidence" value="ECO:0007669"/>
    <property type="project" value="TreeGrafter"/>
</dbReference>
<dbReference type="AlphaFoldDB" id="A0A840UYG3"/>
<dbReference type="Proteomes" id="UP000539642">
    <property type="component" value="Unassembled WGS sequence"/>
</dbReference>
<comment type="cofactor">
    <cofactor evidence="1">
        <name>[4Fe-4S] cluster</name>
        <dbReference type="ChEBI" id="CHEBI:49883"/>
    </cofactor>
</comment>
<feature type="domain" description="Radical SAM core" evidence="9">
    <location>
        <begin position="1"/>
        <end position="203"/>
    </location>
</feature>
<organism evidence="10 11">
    <name type="scientific">Desulfoprunum benzoelyticum</name>
    <dbReference type="NCBI Taxonomy" id="1506996"/>
    <lineage>
        <taxon>Bacteria</taxon>
        <taxon>Pseudomonadati</taxon>
        <taxon>Thermodesulfobacteriota</taxon>
        <taxon>Desulfobulbia</taxon>
        <taxon>Desulfobulbales</taxon>
        <taxon>Desulfobulbaceae</taxon>
        <taxon>Desulfoprunum</taxon>
    </lineage>
</organism>
<dbReference type="GO" id="GO:0051539">
    <property type="term" value="F:4 iron, 4 sulfur cluster binding"/>
    <property type="evidence" value="ECO:0007669"/>
    <property type="project" value="UniProtKB-KW"/>
</dbReference>
<evidence type="ECO:0000256" key="1">
    <source>
        <dbReference type="ARBA" id="ARBA00001966"/>
    </source>
</evidence>
<evidence type="ECO:0000256" key="8">
    <source>
        <dbReference type="ARBA" id="ARBA00023150"/>
    </source>
</evidence>
<evidence type="ECO:0000256" key="4">
    <source>
        <dbReference type="ARBA" id="ARBA00022741"/>
    </source>
</evidence>
<keyword evidence="2" id="KW-0949">S-adenosyl-L-methionine</keyword>
<dbReference type="GO" id="GO:0061799">
    <property type="term" value="F:cyclic pyranopterin monophosphate synthase activity"/>
    <property type="evidence" value="ECO:0007669"/>
    <property type="project" value="TreeGrafter"/>
</dbReference>
<keyword evidence="6" id="KW-0411">Iron-sulfur</keyword>
<evidence type="ECO:0000313" key="10">
    <source>
        <dbReference type="EMBL" id="MBB5346540.1"/>
    </source>
</evidence>
<keyword evidence="8" id="KW-0501">Molybdenum cofactor biosynthesis</keyword>
<gene>
    <name evidence="10" type="ORF">HNQ81_000247</name>
</gene>
<dbReference type="PANTHER" id="PTHR22960">
    <property type="entry name" value="MOLYBDOPTERIN COFACTOR SYNTHESIS PROTEIN A"/>
    <property type="match status" value="1"/>
</dbReference>
<accession>A0A840UYG3</accession>
<keyword evidence="5" id="KW-0408">Iron</keyword>
<dbReference type="Pfam" id="PF04055">
    <property type="entry name" value="Radical_SAM"/>
    <property type="match status" value="1"/>
</dbReference>
<protein>
    <submittedName>
        <fullName evidence="10">Cyclic pyranopterin phosphate synthase</fullName>
    </submittedName>
</protein>
<dbReference type="InterPro" id="IPR013785">
    <property type="entry name" value="Aldolase_TIM"/>
</dbReference>
<dbReference type="GO" id="GO:0005525">
    <property type="term" value="F:GTP binding"/>
    <property type="evidence" value="ECO:0007669"/>
    <property type="project" value="UniProtKB-KW"/>
</dbReference>
<dbReference type="InterPro" id="IPR010505">
    <property type="entry name" value="MoaA_twitch"/>
</dbReference>
<evidence type="ECO:0000256" key="3">
    <source>
        <dbReference type="ARBA" id="ARBA00022723"/>
    </source>
</evidence>
<comment type="caution">
    <text evidence="10">The sequence shown here is derived from an EMBL/GenBank/DDBJ whole genome shotgun (WGS) entry which is preliminary data.</text>
</comment>
<keyword evidence="11" id="KW-1185">Reference proteome</keyword>
<evidence type="ECO:0000256" key="6">
    <source>
        <dbReference type="ARBA" id="ARBA00023014"/>
    </source>
</evidence>
<keyword evidence="7" id="KW-0342">GTP-binding</keyword>
<dbReference type="GO" id="GO:0006777">
    <property type="term" value="P:Mo-molybdopterin cofactor biosynthetic process"/>
    <property type="evidence" value="ECO:0007669"/>
    <property type="project" value="UniProtKB-KW"/>
</dbReference>
<evidence type="ECO:0000256" key="5">
    <source>
        <dbReference type="ARBA" id="ARBA00023004"/>
    </source>
</evidence>
<dbReference type="NCBIfam" id="TIGR02666">
    <property type="entry name" value="moaA"/>
    <property type="match status" value="1"/>
</dbReference>
<evidence type="ECO:0000256" key="2">
    <source>
        <dbReference type="ARBA" id="ARBA00022691"/>
    </source>
</evidence>
<dbReference type="InterPro" id="IPR050105">
    <property type="entry name" value="MoCo_biosynth_MoaA/MoaC"/>
</dbReference>
<dbReference type="Gene3D" id="3.20.20.70">
    <property type="entry name" value="Aldolase class I"/>
    <property type="match status" value="1"/>
</dbReference>
<dbReference type="CDD" id="cd01335">
    <property type="entry name" value="Radical_SAM"/>
    <property type="match status" value="1"/>
</dbReference>
<dbReference type="InterPro" id="IPR058240">
    <property type="entry name" value="rSAM_sf"/>
</dbReference>
<dbReference type="GO" id="GO:0046872">
    <property type="term" value="F:metal ion binding"/>
    <property type="evidence" value="ECO:0007669"/>
    <property type="project" value="UniProtKB-KW"/>
</dbReference>
<dbReference type="InterPro" id="IPR013483">
    <property type="entry name" value="MoaA"/>
</dbReference>
<dbReference type="CDD" id="cd21117">
    <property type="entry name" value="Twitch_MoaA"/>
    <property type="match status" value="1"/>
</dbReference>